<dbReference type="SUPFAM" id="SSF53474">
    <property type="entry name" value="alpha/beta-Hydrolases"/>
    <property type="match status" value="1"/>
</dbReference>
<gene>
    <name evidence="3" type="ORF">AUEXF2481DRAFT_41562</name>
</gene>
<evidence type="ECO:0000313" key="4">
    <source>
        <dbReference type="Proteomes" id="UP000030641"/>
    </source>
</evidence>
<sequence length="332" mass="37645">MSLRLPARRIFRPYCSSLISPTSIRFAQFSHAPVKHEEKVEDPRLKEELGDLVIEDQYAILREKYDTPKNPIILAHGLLGFEELNIIPKAVAPGIQYWRGIREALAAKGIEVITCTVPPSGSIEARAQKLSEDIHNKAKGKSVNIIAHSMGGLDSRYMISQLKPTNVKVLSLTTIATPHRGSSFADVMFSWIGPTNIPKLYKALEFFGFETGAFSQLTQKYMQQTFNPKTPDREGIAYYSYGATVDPRFWSMFRQSHRIIQKLEGENDGLVSVQSAKWGTYKGTLKDVSHLDMINWTNRLRWFLWELTGNKRNFNAIAFYLDIADMLAKEGL</sequence>
<dbReference type="Pfam" id="PF05057">
    <property type="entry name" value="DUF676"/>
    <property type="match status" value="1"/>
</dbReference>
<reference evidence="3 4" key="1">
    <citation type="journal article" date="2014" name="BMC Genomics">
        <title>Genome sequencing of four Aureobasidium pullulans varieties: biotechnological potential, stress tolerance, and description of new species.</title>
        <authorList>
            <person name="Gostin Ar C."/>
            <person name="Ohm R.A."/>
            <person name="Kogej T."/>
            <person name="Sonjak S."/>
            <person name="Turk M."/>
            <person name="Zajc J."/>
            <person name="Zalar P."/>
            <person name="Grube M."/>
            <person name="Sun H."/>
            <person name="Han J."/>
            <person name="Sharma A."/>
            <person name="Chiniquy J."/>
            <person name="Ngan C.Y."/>
            <person name="Lipzen A."/>
            <person name="Barry K."/>
            <person name="Grigoriev I.V."/>
            <person name="Gunde-Cimerman N."/>
        </authorList>
    </citation>
    <scope>NUCLEOTIDE SEQUENCE [LARGE SCALE GENOMIC DNA]</scope>
    <source>
        <strain evidence="3 4">EXF-2481</strain>
    </source>
</reference>
<dbReference type="GeneID" id="25366906"/>
<dbReference type="Gene3D" id="3.40.50.1820">
    <property type="entry name" value="alpha/beta hydrolase"/>
    <property type="match status" value="1"/>
</dbReference>
<feature type="domain" description="DUF676" evidence="2">
    <location>
        <begin position="128"/>
        <end position="189"/>
    </location>
</feature>
<keyword evidence="4" id="KW-1185">Reference proteome</keyword>
<organism evidence="3 4">
    <name type="scientific">Aureobasidium subglaciale (strain EXF-2481)</name>
    <name type="common">Aureobasidium pullulans var. subglaciale</name>
    <dbReference type="NCBI Taxonomy" id="1043005"/>
    <lineage>
        <taxon>Eukaryota</taxon>
        <taxon>Fungi</taxon>
        <taxon>Dikarya</taxon>
        <taxon>Ascomycota</taxon>
        <taxon>Pezizomycotina</taxon>
        <taxon>Dothideomycetes</taxon>
        <taxon>Dothideomycetidae</taxon>
        <taxon>Dothideales</taxon>
        <taxon>Saccotheciaceae</taxon>
        <taxon>Aureobasidium</taxon>
    </lineage>
</organism>
<dbReference type="EMBL" id="KL584764">
    <property type="protein sequence ID" value="KEQ93828.1"/>
    <property type="molecule type" value="Genomic_DNA"/>
</dbReference>
<dbReference type="PANTHER" id="PTHR11440">
    <property type="entry name" value="LECITHIN-CHOLESTEROL ACYLTRANSFERASE-RELATED"/>
    <property type="match status" value="1"/>
</dbReference>
<proteinExistence type="inferred from homology"/>
<evidence type="ECO:0000259" key="2">
    <source>
        <dbReference type="Pfam" id="PF05057"/>
    </source>
</evidence>
<dbReference type="OMA" id="WGDYKGT"/>
<evidence type="ECO:0000256" key="1">
    <source>
        <dbReference type="ARBA" id="ARBA00007920"/>
    </source>
</evidence>
<dbReference type="InterPro" id="IPR007751">
    <property type="entry name" value="DUF676_lipase-like"/>
</dbReference>
<accession>A0A074Y7R5</accession>
<protein>
    <recommendedName>
        <fullName evidence="2">DUF676 domain-containing protein</fullName>
    </recommendedName>
</protein>
<comment type="similarity">
    <text evidence="1">Belongs to the putative lipase ROG1 family.</text>
</comment>
<dbReference type="STRING" id="1043005.A0A074Y7R5"/>
<dbReference type="OrthoDB" id="5592486at2759"/>
<dbReference type="Proteomes" id="UP000030641">
    <property type="component" value="Unassembled WGS sequence"/>
</dbReference>
<dbReference type="InterPro" id="IPR029058">
    <property type="entry name" value="AB_hydrolase_fold"/>
</dbReference>
<evidence type="ECO:0000313" key="3">
    <source>
        <dbReference type="EMBL" id="KEQ93828.1"/>
    </source>
</evidence>
<dbReference type="HOGENOM" id="CLU_015737_0_0_1"/>
<name>A0A074Y7R5_AURSE</name>
<dbReference type="InParanoid" id="A0A074Y7R5"/>
<dbReference type="AlphaFoldDB" id="A0A074Y7R5"/>
<dbReference type="FunCoup" id="A0A074Y7R5">
    <property type="interactions" value="46"/>
</dbReference>
<dbReference type="RefSeq" id="XP_013342335.1">
    <property type="nucleotide sequence ID" value="XM_013486881.1"/>
</dbReference>